<evidence type="ECO:0000259" key="1">
    <source>
        <dbReference type="Pfam" id="PF19266"/>
    </source>
</evidence>
<reference evidence="2 3" key="1">
    <citation type="submission" date="2019-11" db="EMBL/GenBank/DDBJ databases">
        <authorList>
            <person name="Holert J."/>
        </authorList>
    </citation>
    <scope>NUCLEOTIDE SEQUENCE [LARGE SCALE GENOMIC DNA]</scope>
    <source>
        <strain evidence="2">BC5_2</strain>
    </source>
</reference>
<dbReference type="Proteomes" id="UP000434580">
    <property type="component" value="Unassembled WGS sequence"/>
</dbReference>
<dbReference type="Pfam" id="PF19266">
    <property type="entry name" value="CIS_tube"/>
    <property type="match status" value="1"/>
</dbReference>
<gene>
    <name evidence="2" type="ORF">DPBNPPHM_02534</name>
</gene>
<organism evidence="2 3">
    <name type="scientific">BD1-7 clade bacterium</name>
    <dbReference type="NCBI Taxonomy" id="2029982"/>
    <lineage>
        <taxon>Bacteria</taxon>
        <taxon>Pseudomonadati</taxon>
        <taxon>Pseudomonadota</taxon>
        <taxon>Gammaproteobacteria</taxon>
        <taxon>Cellvibrionales</taxon>
        <taxon>Spongiibacteraceae</taxon>
        <taxon>BD1-7 clade</taxon>
    </lineage>
</organism>
<evidence type="ECO:0000313" key="2">
    <source>
        <dbReference type="EMBL" id="CAA0119989.1"/>
    </source>
</evidence>
<dbReference type="InterPro" id="IPR045361">
    <property type="entry name" value="CIS_tube_prot_N"/>
</dbReference>
<feature type="domain" description="Contractile injection system tube protein N-terminal" evidence="1">
    <location>
        <begin position="8"/>
        <end position="160"/>
    </location>
</feature>
<name>A0A5S9QRC1_9GAMM</name>
<sequence>MEDMQSGQLVKMAIEAYKSIEYTASDKIGEFEVLYNPASYSEKFEIEYDRKQAQGTSASEFKFSKIKPQDYSFDFIFDGTGVSGAGLDVSTMVAEFLQLTYAFDGDMHRPPFCKLIWGHLVVRCVLLSATVNYTLFKPDGYPLRAKVQANFGTIEHEKRRTAIEAKNSPDLTHYRTVTGNDSLPLMTYRIYGDMSWYPEVARYNRITNIRRLNQGDTIAFPPLNELEVLRTASLVSGTEAVNA</sequence>
<evidence type="ECO:0000313" key="3">
    <source>
        <dbReference type="Proteomes" id="UP000434580"/>
    </source>
</evidence>
<dbReference type="OrthoDB" id="9815939at2"/>
<accession>A0A5S9QRC1</accession>
<protein>
    <recommendedName>
        <fullName evidence="1">Contractile injection system tube protein N-terminal domain-containing protein</fullName>
    </recommendedName>
</protein>
<proteinExistence type="predicted"/>
<dbReference type="EMBL" id="CACSII010000020">
    <property type="protein sequence ID" value="CAA0119989.1"/>
    <property type="molecule type" value="Genomic_DNA"/>
</dbReference>
<dbReference type="AlphaFoldDB" id="A0A5S9QRC1"/>